<evidence type="ECO:0000256" key="11">
    <source>
        <dbReference type="ARBA" id="ARBA00023274"/>
    </source>
</evidence>
<dbReference type="SUPFAM" id="SSF47364">
    <property type="entry name" value="Domain of the SRP/SRP receptor G-proteins"/>
    <property type="match status" value="1"/>
</dbReference>
<dbReference type="Pfam" id="PF00448">
    <property type="entry name" value="SRP54"/>
    <property type="match status" value="1"/>
</dbReference>
<comment type="caution">
    <text evidence="17">The sequence shown here is derived from an EMBL/GenBank/DDBJ whole genome shotgun (WGS) entry which is preliminary data.</text>
</comment>
<dbReference type="InterPro" id="IPR004125">
    <property type="entry name" value="Signal_recog_particle_SRP54_M"/>
</dbReference>
<dbReference type="Pfam" id="PF02978">
    <property type="entry name" value="SRP_SPB"/>
    <property type="match status" value="1"/>
</dbReference>
<keyword evidence="10 15" id="KW-0733">Signal recognition particle</keyword>
<evidence type="ECO:0000256" key="13">
    <source>
        <dbReference type="ARBA" id="ARBA00046020"/>
    </source>
</evidence>
<dbReference type="InterPro" id="IPR042101">
    <property type="entry name" value="SRP54_N_sf"/>
</dbReference>
<dbReference type="EMBL" id="JALJOS010000027">
    <property type="protein sequence ID" value="KAK9824939.1"/>
    <property type="molecule type" value="Genomic_DNA"/>
</dbReference>
<dbReference type="GO" id="GO:0030942">
    <property type="term" value="F:endoplasmic reticulum signal peptide binding"/>
    <property type="evidence" value="ECO:0007669"/>
    <property type="project" value="TreeGrafter"/>
</dbReference>
<dbReference type="GO" id="GO:0003924">
    <property type="term" value="F:GTPase activity"/>
    <property type="evidence" value="ECO:0007669"/>
    <property type="project" value="UniProtKB-UniRule"/>
</dbReference>
<dbReference type="InterPro" id="IPR013822">
    <property type="entry name" value="Signal_recog_particl_SRP54_hlx"/>
</dbReference>
<proteinExistence type="inferred from homology"/>
<evidence type="ECO:0000313" key="18">
    <source>
        <dbReference type="Proteomes" id="UP001438707"/>
    </source>
</evidence>
<dbReference type="InterPro" id="IPR027417">
    <property type="entry name" value="P-loop_NTPase"/>
</dbReference>
<dbReference type="Pfam" id="PF02881">
    <property type="entry name" value="SRP54_N"/>
    <property type="match status" value="1"/>
</dbReference>
<evidence type="ECO:0000256" key="10">
    <source>
        <dbReference type="ARBA" id="ARBA00023135"/>
    </source>
</evidence>
<dbReference type="AlphaFoldDB" id="A0AAW1QTZ2"/>
<keyword evidence="18" id="KW-1185">Reference proteome</keyword>
<comment type="catalytic activity">
    <reaction evidence="14">
        <text>GTP + H2O = GDP + phosphate + H(+)</text>
        <dbReference type="Rhea" id="RHEA:19669"/>
        <dbReference type="ChEBI" id="CHEBI:15377"/>
        <dbReference type="ChEBI" id="CHEBI:15378"/>
        <dbReference type="ChEBI" id="CHEBI:37565"/>
        <dbReference type="ChEBI" id="CHEBI:43474"/>
        <dbReference type="ChEBI" id="CHEBI:58189"/>
        <dbReference type="EC" id="3.6.5.4"/>
    </reaction>
    <physiologicalReaction direction="left-to-right" evidence="14">
        <dbReference type="Rhea" id="RHEA:19670"/>
    </physiologicalReaction>
</comment>
<evidence type="ECO:0000313" key="17">
    <source>
        <dbReference type="EMBL" id="KAK9824939.1"/>
    </source>
</evidence>
<evidence type="ECO:0000256" key="7">
    <source>
        <dbReference type="ARBA" id="ARBA00022824"/>
    </source>
</evidence>
<dbReference type="FunFam" id="3.40.50.300:FF:000022">
    <property type="entry name" value="Signal recognition particle 54 kDa subunit"/>
    <property type="match status" value="1"/>
</dbReference>
<dbReference type="SUPFAM" id="SSF47446">
    <property type="entry name" value="Signal peptide-binding domain"/>
    <property type="match status" value="1"/>
</dbReference>
<protein>
    <recommendedName>
        <fullName evidence="15">Signal recognition particle 54 kDa protein</fullName>
    </recommendedName>
</protein>
<evidence type="ECO:0000256" key="5">
    <source>
        <dbReference type="ARBA" id="ARBA00022741"/>
    </source>
</evidence>
<evidence type="ECO:0000256" key="12">
    <source>
        <dbReference type="ARBA" id="ARBA00034796"/>
    </source>
</evidence>
<dbReference type="GO" id="GO:0005525">
    <property type="term" value="F:GTP binding"/>
    <property type="evidence" value="ECO:0007669"/>
    <property type="project" value="UniProtKB-UniRule"/>
</dbReference>
<keyword evidence="4 15" id="KW-0963">Cytoplasm</keyword>
<dbReference type="InterPro" id="IPR000897">
    <property type="entry name" value="SRP54_GTPase_dom"/>
</dbReference>
<keyword evidence="11 15" id="KW-0687">Ribonucleoprotein</keyword>
<dbReference type="InterPro" id="IPR006325">
    <property type="entry name" value="SRP54_euk"/>
</dbReference>
<gene>
    <name evidence="17" type="ORF">WJX74_008826</name>
</gene>
<dbReference type="SMART" id="SM00963">
    <property type="entry name" value="SRP54_N"/>
    <property type="match status" value="1"/>
</dbReference>
<feature type="domain" description="SRP54-type proteins GTP-binding" evidence="16">
    <location>
        <begin position="272"/>
        <end position="285"/>
    </location>
</feature>
<comment type="subcellular location">
    <subcellularLocation>
        <location evidence="2 15">Cytoplasm</location>
    </subcellularLocation>
    <subcellularLocation>
        <location evidence="1 15">Endoplasmic reticulum</location>
    </subcellularLocation>
</comment>
<comment type="domain">
    <text evidence="15">The NG domain, also named G domain, is a special guanosine triphosphatase (GTPase) domain, which binds GTP and forms a guanosine 5'-triphosphate (GTP)-dependent complex with a homologous NG domain in the SRP receptor subunit SRPRA. The two NG domains undergo cooperative rearrangements upon their assembly, which culminate in the reciprocal activation of the GTPase activity of one another. SRP receptor compaction upon binding with cargo-loaded SRP and GTPase rearrangement drive SRP-mediated cotranslational protein translocation into the ER.</text>
</comment>
<reference evidence="17 18" key="1">
    <citation type="journal article" date="2024" name="Nat. Commun.">
        <title>Phylogenomics reveals the evolutionary origins of lichenization in chlorophyte algae.</title>
        <authorList>
            <person name="Puginier C."/>
            <person name="Libourel C."/>
            <person name="Otte J."/>
            <person name="Skaloud P."/>
            <person name="Haon M."/>
            <person name="Grisel S."/>
            <person name="Petersen M."/>
            <person name="Berrin J.G."/>
            <person name="Delaux P.M."/>
            <person name="Dal Grande F."/>
            <person name="Keller J."/>
        </authorList>
    </citation>
    <scope>NUCLEOTIDE SEQUENCE [LARGE SCALE GENOMIC DNA]</scope>
    <source>
        <strain evidence="17 18">SAG 2145</strain>
    </source>
</reference>
<dbReference type="Gene3D" id="3.40.50.300">
    <property type="entry name" value="P-loop containing nucleotide triphosphate hydrolases"/>
    <property type="match status" value="1"/>
</dbReference>
<comment type="subunit">
    <text evidence="12 15">Component of a signal recognition particle (SRP) complex that consists of a 7SL RNA molecule of 300 nucleotides and six protein subunits: SRP72, SRP68, SRP54, SRP19, SRP14 and SRP9.</text>
</comment>
<evidence type="ECO:0000256" key="1">
    <source>
        <dbReference type="ARBA" id="ARBA00004240"/>
    </source>
</evidence>
<dbReference type="GO" id="GO:0008312">
    <property type="term" value="F:7S RNA binding"/>
    <property type="evidence" value="ECO:0007669"/>
    <property type="project" value="UniProtKB-UniRule"/>
</dbReference>
<dbReference type="Gene3D" id="1.20.120.140">
    <property type="entry name" value="Signal recognition particle SRP54, nucleotide-binding domain"/>
    <property type="match status" value="1"/>
</dbReference>
<evidence type="ECO:0000256" key="3">
    <source>
        <dbReference type="ARBA" id="ARBA00005450"/>
    </source>
</evidence>
<dbReference type="GO" id="GO:0005829">
    <property type="term" value="C:cytosol"/>
    <property type="evidence" value="ECO:0007669"/>
    <property type="project" value="TreeGrafter"/>
</dbReference>
<dbReference type="GO" id="GO:0006616">
    <property type="term" value="P:SRP-dependent cotranslational protein targeting to membrane, translocation"/>
    <property type="evidence" value="ECO:0007669"/>
    <property type="project" value="TreeGrafter"/>
</dbReference>
<name>A0AAW1QTZ2_9CHLO</name>
<evidence type="ECO:0000256" key="14">
    <source>
        <dbReference type="ARBA" id="ARBA00048157"/>
    </source>
</evidence>
<dbReference type="InterPro" id="IPR036225">
    <property type="entry name" value="SRP/SRP_N"/>
</dbReference>
<dbReference type="SUPFAM" id="SSF52540">
    <property type="entry name" value="P-loop containing nucleoside triphosphate hydrolases"/>
    <property type="match status" value="1"/>
</dbReference>
<dbReference type="SMART" id="SM00962">
    <property type="entry name" value="SRP54"/>
    <property type="match status" value="1"/>
</dbReference>
<dbReference type="PANTHER" id="PTHR11564">
    <property type="entry name" value="SIGNAL RECOGNITION PARTICLE 54K PROTEIN SRP54"/>
    <property type="match status" value="1"/>
</dbReference>
<dbReference type="HAMAP" id="MF_00306">
    <property type="entry name" value="SRP54"/>
    <property type="match status" value="1"/>
</dbReference>
<accession>A0AAW1QTZ2</accession>
<evidence type="ECO:0000256" key="6">
    <source>
        <dbReference type="ARBA" id="ARBA00022801"/>
    </source>
</evidence>
<dbReference type="InterPro" id="IPR036891">
    <property type="entry name" value="Signal_recog_part_SRP54_M_sf"/>
</dbReference>
<dbReference type="GO" id="GO:0005783">
    <property type="term" value="C:endoplasmic reticulum"/>
    <property type="evidence" value="ECO:0007669"/>
    <property type="project" value="UniProtKB-SubCell"/>
</dbReference>
<dbReference type="CDD" id="cd17875">
    <property type="entry name" value="SRP54_G"/>
    <property type="match status" value="1"/>
</dbReference>
<keyword evidence="9 15" id="KW-0342">GTP-binding</keyword>
<comment type="similarity">
    <text evidence="3 15">Belongs to the GTP-binding SRP family. SRP54 subfamily.</text>
</comment>
<evidence type="ECO:0000259" key="16">
    <source>
        <dbReference type="PROSITE" id="PS00300"/>
    </source>
</evidence>
<dbReference type="PROSITE" id="PS00300">
    <property type="entry name" value="SRP54"/>
    <property type="match status" value="1"/>
</dbReference>
<dbReference type="InterPro" id="IPR022941">
    <property type="entry name" value="SRP54"/>
</dbReference>
<dbReference type="Gene3D" id="1.10.260.30">
    <property type="entry name" value="Signal recognition particle, SRP54 subunit, M-domain"/>
    <property type="match status" value="1"/>
</dbReference>
<keyword evidence="7 15" id="KW-0256">Endoplasmic reticulum</keyword>
<evidence type="ECO:0000256" key="15">
    <source>
        <dbReference type="RuleBase" id="RU364034"/>
    </source>
</evidence>
<comment type="domain">
    <text evidence="15">The M domain binds the 7SL RNA in presence of SRP19 and binds the signal sequence of presecretory proteins.</text>
</comment>
<organism evidence="17 18">
    <name type="scientific">Apatococcus lobatus</name>
    <dbReference type="NCBI Taxonomy" id="904363"/>
    <lineage>
        <taxon>Eukaryota</taxon>
        <taxon>Viridiplantae</taxon>
        <taxon>Chlorophyta</taxon>
        <taxon>core chlorophytes</taxon>
        <taxon>Trebouxiophyceae</taxon>
        <taxon>Chlorellales</taxon>
        <taxon>Chlorellaceae</taxon>
        <taxon>Apatococcus</taxon>
    </lineage>
</organism>
<keyword evidence="8 15" id="KW-0694">RNA-binding</keyword>
<sequence length="499" mass="55215">MVLNELGARITKALAAVQNSDTIDEKVLEACLKEICTALLQADVNVKIVMGLREGVRKRVNNDKGAGHDKRKVVETAVVAELCSMLDSGVKDEKKQRELARNKPNVVMFVGLQGSGKTTTCSKYGTFYKKKGYKPALVCADTFRAGAFDQLKQNATKTQIPFFGSYKETDPAIIAQQGVDKFKEEKKDMIIVDTSGRHKQEEALFEEMRQVATAVKPDLVIFVMDGSIGQAAFDQAKAFRDSVEVGAVILTKMDGHAKGGGALSAVSATKSPIIFLGTGEHMDEFEKFDTKTFVGRLLGRGDWKGFVEKIQDAVPEEDTQQELMDTIQKGNFTMRILYEQLGNILKMGPMGQMMSMIPGFSNSGLFTKGRENESQARIRKFMTLMDSMTEKELDENNIKVLQEPSRIERIARGAGRHPNDMLELLEEYKRLRQLIVGAGKKKGLMQSMPKNMRGNMNPHNLQMNAAQMSRMLPPQVLQQIGGAGALQGLLKQMDASGMK</sequence>
<dbReference type="NCBIfam" id="TIGR01425">
    <property type="entry name" value="SRP54_euk"/>
    <property type="match status" value="1"/>
</dbReference>
<dbReference type="PANTHER" id="PTHR11564:SF5">
    <property type="entry name" value="SIGNAL RECOGNITION PARTICLE SUBUNIT SRP54"/>
    <property type="match status" value="1"/>
</dbReference>
<evidence type="ECO:0000256" key="9">
    <source>
        <dbReference type="ARBA" id="ARBA00023134"/>
    </source>
</evidence>
<dbReference type="Proteomes" id="UP001438707">
    <property type="component" value="Unassembled WGS sequence"/>
</dbReference>
<keyword evidence="5 15" id="KW-0547">Nucleotide-binding</keyword>
<evidence type="ECO:0000256" key="4">
    <source>
        <dbReference type="ARBA" id="ARBA00022490"/>
    </source>
</evidence>
<comment type="function">
    <text evidence="13 15">Component of the signal recognition particle (SRP) complex, a ribonucleoprotein complex that mediates the cotranslational targeting of secretory and membrane proteins to the endoplasmic reticulum (ER). As part of the SRP complex, associates with the SRP receptor (SR) component SRPRA to target secretory proteins to the endoplasmic reticulum membrane. Binds to the signal sequence of presecretory proteins when they emerge from the ribosomes. Displays basal GTPase activity, and stimulates reciprocal GTPase activation of the SR subunit SRPRA. Forms a guanosine 5'-triphosphate (GTP)-dependent complex with the SR subunit SRPRA. SR compaction and GTPase mediated rearrangement of SR drive SRP-mediated cotranslational protein translocation into the ER. Requires the presence of SRP9/SRP14 and/or SRP19 to stably interact with RNA.</text>
</comment>
<dbReference type="GO" id="GO:0005786">
    <property type="term" value="C:signal recognition particle, endoplasmic reticulum targeting"/>
    <property type="evidence" value="ECO:0007669"/>
    <property type="project" value="UniProtKB-UniRule"/>
</dbReference>
<dbReference type="InterPro" id="IPR003593">
    <property type="entry name" value="AAA+_ATPase"/>
</dbReference>
<keyword evidence="6" id="KW-0378">Hydrolase</keyword>
<dbReference type="SMART" id="SM00382">
    <property type="entry name" value="AAA"/>
    <property type="match status" value="1"/>
</dbReference>
<evidence type="ECO:0000256" key="8">
    <source>
        <dbReference type="ARBA" id="ARBA00022884"/>
    </source>
</evidence>
<evidence type="ECO:0000256" key="2">
    <source>
        <dbReference type="ARBA" id="ARBA00004496"/>
    </source>
</evidence>